<keyword evidence="1" id="KW-0175">Coiled coil</keyword>
<name>A0AAV4LSP9_BABCB</name>
<dbReference type="AlphaFoldDB" id="A0AAV4LSP9"/>
<dbReference type="RefSeq" id="XP_067715265.1">
    <property type="nucleotide sequence ID" value="XM_067859164.1"/>
</dbReference>
<organism evidence="2 3">
    <name type="scientific">Babesia caballi</name>
    <dbReference type="NCBI Taxonomy" id="5871"/>
    <lineage>
        <taxon>Eukaryota</taxon>
        <taxon>Sar</taxon>
        <taxon>Alveolata</taxon>
        <taxon>Apicomplexa</taxon>
        <taxon>Aconoidasida</taxon>
        <taxon>Piroplasmida</taxon>
        <taxon>Babesiidae</taxon>
        <taxon>Babesia</taxon>
    </lineage>
</organism>
<gene>
    <name evidence="2" type="ORF">BcabD6B2_26310</name>
</gene>
<comment type="caution">
    <text evidence="2">The sequence shown here is derived from an EMBL/GenBank/DDBJ whole genome shotgun (WGS) entry which is preliminary data.</text>
</comment>
<keyword evidence="3" id="KW-1185">Reference proteome</keyword>
<evidence type="ECO:0000313" key="2">
    <source>
        <dbReference type="EMBL" id="GIX63196.1"/>
    </source>
</evidence>
<reference evidence="2 3" key="1">
    <citation type="submission" date="2021-06" db="EMBL/GenBank/DDBJ databases">
        <title>Genome sequence of Babesia caballi.</title>
        <authorList>
            <person name="Yamagishi J."/>
            <person name="Kidaka T."/>
            <person name="Ochi A."/>
        </authorList>
    </citation>
    <scope>NUCLEOTIDE SEQUENCE [LARGE SCALE GENOMIC DNA]</scope>
    <source>
        <strain evidence="2">USDA-D6B2</strain>
    </source>
</reference>
<evidence type="ECO:0000313" key="3">
    <source>
        <dbReference type="Proteomes" id="UP001497744"/>
    </source>
</evidence>
<accession>A0AAV4LSP9</accession>
<dbReference type="Proteomes" id="UP001497744">
    <property type="component" value="Unassembled WGS sequence"/>
</dbReference>
<protein>
    <submittedName>
        <fullName evidence="2">ATPase AAA, putative</fullName>
    </submittedName>
</protein>
<evidence type="ECO:0000256" key="1">
    <source>
        <dbReference type="SAM" id="Coils"/>
    </source>
</evidence>
<dbReference type="GeneID" id="94194677"/>
<proteinExistence type="predicted"/>
<feature type="coiled-coil region" evidence="1">
    <location>
        <begin position="13"/>
        <end position="47"/>
    </location>
</feature>
<dbReference type="EMBL" id="BPLF01000002">
    <property type="protein sequence ID" value="GIX63196.1"/>
    <property type="molecule type" value="Genomic_DNA"/>
</dbReference>
<sequence>MNKDHFDMEQIMKKTYYEDRQRSKAEYSRLQRQLEEKDQRLSELVRLQEVNDQFWDERQREINELMNDVILNVKDMCRYQELCNLFSTK</sequence>